<organism evidence="4 5">
    <name type="scientific">Salirhabdus euzebyi</name>
    <dbReference type="NCBI Taxonomy" id="394506"/>
    <lineage>
        <taxon>Bacteria</taxon>
        <taxon>Bacillati</taxon>
        <taxon>Bacillota</taxon>
        <taxon>Bacilli</taxon>
        <taxon>Bacillales</taxon>
        <taxon>Bacillaceae</taxon>
        <taxon>Salirhabdus</taxon>
    </lineage>
</organism>
<keyword evidence="2" id="KW-0012">Acyltransferase</keyword>
<keyword evidence="1" id="KW-0808">Transferase</keyword>
<dbReference type="Pfam" id="PF00583">
    <property type="entry name" value="Acetyltransf_1"/>
    <property type="match status" value="1"/>
</dbReference>
<name>A0A841Q4N5_9BACI</name>
<proteinExistence type="predicted"/>
<gene>
    <name evidence="4" type="ORF">HNQ94_001760</name>
</gene>
<dbReference type="SUPFAM" id="SSF55729">
    <property type="entry name" value="Acyl-CoA N-acyltransferases (Nat)"/>
    <property type="match status" value="1"/>
</dbReference>
<evidence type="ECO:0000259" key="3">
    <source>
        <dbReference type="PROSITE" id="PS51186"/>
    </source>
</evidence>
<dbReference type="Gene3D" id="3.40.630.30">
    <property type="match status" value="1"/>
</dbReference>
<dbReference type="InterPro" id="IPR016181">
    <property type="entry name" value="Acyl_CoA_acyltransferase"/>
</dbReference>
<dbReference type="PROSITE" id="PS51186">
    <property type="entry name" value="GNAT"/>
    <property type="match status" value="1"/>
</dbReference>
<sequence>MEQVTIRIAEQRDVENLKKLMHEYIVNFYQSPVPAAGKLDWLIGTLLKGDRGLQFVAENEGELVGFATLYFTFSTTRVANITVMNDLYVLAEGRGKGIAEQLFQTCLAFTKEQGYASMLWETANDNYRAQRFYEKMGATPGDWISYSL</sequence>
<protein>
    <submittedName>
        <fullName evidence="4">Ribosomal protein S18 acetylase RimI-like enzyme</fullName>
    </submittedName>
</protein>
<feature type="domain" description="N-acetyltransferase" evidence="3">
    <location>
        <begin position="4"/>
        <end position="148"/>
    </location>
</feature>
<keyword evidence="4" id="KW-0687">Ribonucleoprotein</keyword>
<dbReference type="InterPro" id="IPR000182">
    <property type="entry name" value="GNAT_dom"/>
</dbReference>
<evidence type="ECO:0000313" key="4">
    <source>
        <dbReference type="EMBL" id="MBB6453312.1"/>
    </source>
</evidence>
<evidence type="ECO:0000256" key="2">
    <source>
        <dbReference type="ARBA" id="ARBA00023315"/>
    </source>
</evidence>
<dbReference type="RefSeq" id="WP_174495594.1">
    <property type="nucleotide sequence ID" value="NZ_CADDWK010000004.1"/>
</dbReference>
<dbReference type="GO" id="GO:0016747">
    <property type="term" value="F:acyltransferase activity, transferring groups other than amino-acyl groups"/>
    <property type="evidence" value="ECO:0007669"/>
    <property type="project" value="InterPro"/>
</dbReference>
<keyword evidence="4" id="KW-0689">Ribosomal protein</keyword>
<dbReference type="PANTHER" id="PTHR43877">
    <property type="entry name" value="AMINOALKYLPHOSPHONATE N-ACETYLTRANSFERASE-RELATED-RELATED"/>
    <property type="match status" value="1"/>
</dbReference>
<dbReference type="GO" id="GO:0005840">
    <property type="term" value="C:ribosome"/>
    <property type="evidence" value="ECO:0007669"/>
    <property type="project" value="UniProtKB-KW"/>
</dbReference>
<dbReference type="EMBL" id="JACHGH010000004">
    <property type="protein sequence ID" value="MBB6453312.1"/>
    <property type="molecule type" value="Genomic_DNA"/>
</dbReference>
<evidence type="ECO:0000313" key="5">
    <source>
        <dbReference type="Proteomes" id="UP000581688"/>
    </source>
</evidence>
<dbReference type="InterPro" id="IPR050832">
    <property type="entry name" value="Bact_Acetyltransf"/>
</dbReference>
<dbReference type="Proteomes" id="UP000581688">
    <property type="component" value="Unassembled WGS sequence"/>
</dbReference>
<evidence type="ECO:0000256" key="1">
    <source>
        <dbReference type="ARBA" id="ARBA00022679"/>
    </source>
</evidence>
<comment type="caution">
    <text evidence="4">The sequence shown here is derived from an EMBL/GenBank/DDBJ whole genome shotgun (WGS) entry which is preliminary data.</text>
</comment>
<keyword evidence="5" id="KW-1185">Reference proteome</keyword>
<reference evidence="4 5" key="1">
    <citation type="submission" date="2020-08" db="EMBL/GenBank/DDBJ databases">
        <title>Genomic Encyclopedia of Type Strains, Phase IV (KMG-IV): sequencing the most valuable type-strain genomes for metagenomic binning, comparative biology and taxonomic classification.</title>
        <authorList>
            <person name="Goeker M."/>
        </authorList>
    </citation>
    <scope>NUCLEOTIDE SEQUENCE [LARGE SCALE GENOMIC DNA]</scope>
    <source>
        <strain evidence="4 5">DSM 19612</strain>
    </source>
</reference>
<accession>A0A841Q4N5</accession>
<dbReference type="AlphaFoldDB" id="A0A841Q4N5"/>
<dbReference type="CDD" id="cd04301">
    <property type="entry name" value="NAT_SF"/>
    <property type="match status" value="1"/>
</dbReference>